<evidence type="ECO:0000256" key="10">
    <source>
        <dbReference type="SAM" id="Phobius"/>
    </source>
</evidence>
<dbReference type="InterPro" id="IPR027417">
    <property type="entry name" value="P-loop_NTPase"/>
</dbReference>
<dbReference type="GO" id="GO:0016020">
    <property type="term" value="C:membrane"/>
    <property type="evidence" value="ECO:0007669"/>
    <property type="project" value="InterPro"/>
</dbReference>
<evidence type="ECO:0000256" key="2">
    <source>
        <dbReference type="ARBA" id="ARBA00022729"/>
    </source>
</evidence>
<dbReference type="SUPFAM" id="SSF52540">
    <property type="entry name" value="P-loop containing nucleoside triphosphate hydrolases"/>
    <property type="match status" value="1"/>
</dbReference>
<dbReference type="Gene3D" id="3.40.50.300">
    <property type="entry name" value="P-loop containing nucleotide triphosphate hydrolases"/>
    <property type="match status" value="1"/>
</dbReference>
<dbReference type="EMBL" id="CAJNJA010005251">
    <property type="protein sequence ID" value="CAE7186661.1"/>
    <property type="molecule type" value="Genomic_DNA"/>
</dbReference>
<evidence type="ECO:0000256" key="5">
    <source>
        <dbReference type="ARBA" id="ARBA00022837"/>
    </source>
</evidence>
<dbReference type="InterPro" id="IPR003644">
    <property type="entry name" value="Calx_beta"/>
</dbReference>
<feature type="domain" description="ABC transporter" evidence="11">
    <location>
        <begin position="479"/>
        <end position="735"/>
    </location>
</feature>
<reference evidence="12" key="1">
    <citation type="submission" date="2021-02" db="EMBL/GenBank/DDBJ databases">
        <authorList>
            <person name="Dougan E. K."/>
            <person name="Rhodes N."/>
            <person name="Thang M."/>
            <person name="Chan C."/>
        </authorList>
    </citation>
    <scope>NUCLEOTIDE SEQUENCE</scope>
</reference>
<evidence type="ECO:0000256" key="1">
    <source>
        <dbReference type="ARBA" id="ARBA00022692"/>
    </source>
</evidence>
<keyword evidence="1 10" id="KW-0812">Transmembrane</keyword>
<dbReference type="Gene3D" id="1.20.1560.10">
    <property type="entry name" value="ABC transporter type 1, transmembrane domain"/>
    <property type="match status" value="1"/>
</dbReference>
<organism evidence="12 13">
    <name type="scientific">Symbiodinium necroappetens</name>
    <dbReference type="NCBI Taxonomy" id="1628268"/>
    <lineage>
        <taxon>Eukaryota</taxon>
        <taxon>Sar</taxon>
        <taxon>Alveolata</taxon>
        <taxon>Dinophyceae</taxon>
        <taxon>Suessiales</taxon>
        <taxon>Symbiodiniaceae</taxon>
        <taxon>Symbiodinium</taxon>
    </lineage>
</organism>
<proteinExistence type="predicted"/>
<evidence type="ECO:0000313" key="12">
    <source>
        <dbReference type="EMBL" id="CAE7186661.1"/>
    </source>
</evidence>
<evidence type="ECO:0000256" key="4">
    <source>
        <dbReference type="ARBA" id="ARBA00022741"/>
    </source>
</evidence>
<sequence>MTGTVKVRYRTEDGSAKAGRSYKHTEGELVFEPGMFRQSIEIETVANPLWSPTLEYKVQLYDPEGCTLGLYLQTARVKVIDRNPFPTSKYAEQLKKGKEGVMKIRGIGLLWEYWKLCYGVTGVRWRTFLILFLDQFRNGYAVVKLVLNMYIVDVLFNTADPSTEAKLWLPDRLSTAVLLGCFYVLPMIAIHIGAVIKNQIDLPGQLRLFLQSCLFRKYLNYSEEARATVAPSDMQTAITRDSGNAANAYVKVLDLIAIVFELIVFSYFTLDRNPTAIIFILAMPACMALYFAVVSSLCRAGVNDWKAKEVLVLRIVAEVCERYRLIADYFQRPQMNEAFAATAGALRKAQSRKALANLNDDMFPQWLGPGFTGLYIAMDANNVLTGQVTLGTFLATISILGSISGQFARAYNVVLDIYELTAPVKKLTVFFNKSTDLLTWKEVNRQRRDNTRKARDALFKKEEEEGGEPALYKTDLIELRLENMAYSNVAKTLFHDVNLTIPQGKLVAVTGPHGSGKSTLMRLLSHIIFPNSGCIFFPSHLRILHLAQEPLLLNASAWVNLVFGVGDRKVVPRRIRTILEMMGMTATLRLIKDDLERVEREGRRKAGDTWSQPANSGWMEGLTYTEKVKMCLARALIMNPEVMVLQRPLHHYDADTAITMEKLLRKHVEERGLVLPEEQRIHRRPRTAFFTLESAEQAKGADIILYIQEDGTILAQNSPSTDEPVTESTPAEDKPAEDQPVE</sequence>
<comment type="caution">
    <text evidence="12">The sequence shown here is derived from an EMBL/GenBank/DDBJ whole genome shotgun (WGS) entry which is preliminary data.</text>
</comment>
<protein>
    <submittedName>
        <fullName evidence="12">SsuB protein</fullName>
    </submittedName>
</protein>
<dbReference type="InterPro" id="IPR050173">
    <property type="entry name" value="ABC_transporter_C-like"/>
</dbReference>
<dbReference type="InterPro" id="IPR036640">
    <property type="entry name" value="ABC1_TM_sf"/>
</dbReference>
<feature type="compositionally biased region" description="Basic and acidic residues" evidence="9">
    <location>
        <begin position="731"/>
        <end position="742"/>
    </location>
</feature>
<feature type="transmembrane region" description="Helical" evidence="10">
    <location>
        <begin position="276"/>
        <end position="298"/>
    </location>
</feature>
<dbReference type="GO" id="GO:0007154">
    <property type="term" value="P:cell communication"/>
    <property type="evidence" value="ECO:0007669"/>
    <property type="project" value="InterPro"/>
</dbReference>
<evidence type="ECO:0000256" key="8">
    <source>
        <dbReference type="ARBA" id="ARBA00023136"/>
    </source>
</evidence>
<dbReference type="InterPro" id="IPR003439">
    <property type="entry name" value="ABC_transporter-like_ATP-bd"/>
</dbReference>
<accession>A0A812ITS6</accession>
<dbReference type="SUPFAM" id="SSF90123">
    <property type="entry name" value="ABC transporter transmembrane region"/>
    <property type="match status" value="1"/>
</dbReference>
<dbReference type="GO" id="GO:0042626">
    <property type="term" value="F:ATPase-coupled transmembrane transporter activity"/>
    <property type="evidence" value="ECO:0007669"/>
    <property type="project" value="TreeGrafter"/>
</dbReference>
<keyword evidence="13" id="KW-1185">Reference proteome</keyword>
<keyword evidence="2" id="KW-0732">Signal</keyword>
<dbReference type="PROSITE" id="PS50893">
    <property type="entry name" value="ABC_TRANSPORTER_2"/>
    <property type="match status" value="1"/>
</dbReference>
<evidence type="ECO:0000313" key="13">
    <source>
        <dbReference type="Proteomes" id="UP000601435"/>
    </source>
</evidence>
<keyword evidence="3" id="KW-0677">Repeat</keyword>
<dbReference type="InterPro" id="IPR038081">
    <property type="entry name" value="CalX-like_sf"/>
</dbReference>
<evidence type="ECO:0000256" key="6">
    <source>
        <dbReference type="ARBA" id="ARBA00022840"/>
    </source>
</evidence>
<dbReference type="Proteomes" id="UP000601435">
    <property type="component" value="Unassembled WGS sequence"/>
</dbReference>
<dbReference type="AlphaFoldDB" id="A0A812ITS6"/>
<dbReference type="Pfam" id="PF03160">
    <property type="entry name" value="Calx-beta"/>
    <property type="match status" value="1"/>
</dbReference>
<dbReference type="Pfam" id="PF00005">
    <property type="entry name" value="ABC_tran"/>
    <property type="match status" value="1"/>
</dbReference>
<feature type="transmembrane region" description="Helical" evidence="10">
    <location>
        <begin position="139"/>
        <end position="156"/>
    </location>
</feature>
<evidence type="ECO:0000256" key="3">
    <source>
        <dbReference type="ARBA" id="ARBA00022737"/>
    </source>
</evidence>
<feature type="transmembrane region" description="Helical" evidence="10">
    <location>
        <begin position="176"/>
        <end position="196"/>
    </location>
</feature>
<keyword evidence="5" id="KW-0106">Calcium</keyword>
<feature type="transmembrane region" description="Helical" evidence="10">
    <location>
        <begin position="248"/>
        <end position="270"/>
    </location>
</feature>
<name>A0A812ITS6_9DINO</name>
<gene>
    <name evidence="12" type="primary">ssuB</name>
    <name evidence="12" type="ORF">SNEC2469_LOCUS928</name>
</gene>
<keyword evidence="4" id="KW-0547">Nucleotide-binding</keyword>
<keyword evidence="6" id="KW-0067">ATP-binding</keyword>
<evidence type="ECO:0000256" key="7">
    <source>
        <dbReference type="ARBA" id="ARBA00022989"/>
    </source>
</evidence>
<dbReference type="Gene3D" id="2.60.40.2030">
    <property type="match status" value="1"/>
</dbReference>
<evidence type="ECO:0000259" key="11">
    <source>
        <dbReference type="PROSITE" id="PS50893"/>
    </source>
</evidence>
<evidence type="ECO:0000256" key="9">
    <source>
        <dbReference type="SAM" id="MobiDB-lite"/>
    </source>
</evidence>
<keyword evidence="7 10" id="KW-1133">Transmembrane helix</keyword>
<dbReference type="PANTHER" id="PTHR24223">
    <property type="entry name" value="ATP-BINDING CASSETTE SUB-FAMILY C"/>
    <property type="match status" value="1"/>
</dbReference>
<dbReference type="SUPFAM" id="SSF141072">
    <property type="entry name" value="CalX-like"/>
    <property type="match status" value="1"/>
</dbReference>
<dbReference type="OrthoDB" id="410592at2759"/>
<feature type="compositionally biased region" description="Polar residues" evidence="9">
    <location>
        <begin position="715"/>
        <end position="729"/>
    </location>
</feature>
<dbReference type="GO" id="GO:0016887">
    <property type="term" value="F:ATP hydrolysis activity"/>
    <property type="evidence" value="ECO:0007669"/>
    <property type="project" value="InterPro"/>
</dbReference>
<feature type="region of interest" description="Disordered" evidence="9">
    <location>
        <begin position="715"/>
        <end position="742"/>
    </location>
</feature>
<keyword evidence="8 10" id="KW-0472">Membrane</keyword>
<dbReference type="GO" id="GO:0005524">
    <property type="term" value="F:ATP binding"/>
    <property type="evidence" value="ECO:0007669"/>
    <property type="project" value="UniProtKB-KW"/>
</dbReference>